<proteinExistence type="predicted"/>
<dbReference type="Proteomes" id="UP000315295">
    <property type="component" value="Unassembled WGS sequence"/>
</dbReference>
<feature type="compositionally biased region" description="Polar residues" evidence="1">
    <location>
        <begin position="34"/>
        <end position="43"/>
    </location>
</feature>
<evidence type="ECO:0000256" key="1">
    <source>
        <dbReference type="SAM" id="MobiDB-lite"/>
    </source>
</evidence>
<accession>A0A540LFR3</accession>
<dbReference type="PROSITE" id="PS51257">
    <property type="entry name" value="PROKAR_LIPOPROTEIN"/>
    <property type="match status" value="1"/>
</dbReference>
<comment type="caution">
    <text evidence="2">The sequence shown here is derived from an EMBL/GenBank/DDBJ whole genome shotgun (WGS) entry which is preliminary data.</text>
</comment>
<sequence length="55" mass="6147">MKAIIGTQQSSFGISCCNYIFWQRKSWSIESQEGKNSNLSDASSAKYDIQVEPAL</sequence>
<gene>
    <name evidence="2" type="ORF">C1H46_029296</name>
</gene>
<dbReference type="AlphaFoldDB" id="A0A540LFR3"/>
<keyword evidence="3" id="KW-1185">Reference proteome</keyword>
<organism evidence="2 3">
    <name type="scientific">Malus baccata</name>
    <name type="common">Siberian crab apple</name>
    <name type="synonym">Pyrus baccata</name>
    <dbReference type="NCBI Taxonomy" id="106549"/>
    <lineage>
        <taxon>Eukaryota</taxon>
        <taxon>Viridiplantae</taxon>
        <taxon>Streptophyta</taxon>
        <taxon>Embryophyta</taxon>
        <taxon>Tracheophyta</taxon>
        <taxon>Spermatophyta</taxon>
        <taxon>Magnoliopsida</taxon>
        <taxon>eudicotyledons</taxon>
        <taxon>Gunneridae</taxon>
        <taxon>Pentapetalae</taxon>
        <taxon>rosids</taxon>
        <taxon>fabids</taxon>
        <taxon>Rosales</taxon>
        <taxon>Rosaceae</taxon>
        <taxon>Amygdaloideae</taxon>
        <taxon>Maleae</taxon>
        <taxon>Malus</taxon>
    </lineage>
</organism>
<evidence type="ECO:0000313" key="3">
    <source>
        <dbReference type="Proteomes" id="UP000315295"/>
    </source>
</evidence>
<name>A0A540LFR3_MALBA</name>
<reference evidence="2 3" key="1">
    <citation type="journal article" date="2019" name="G3 (Bethesda)">
        <title>Sequencing of a Wild Apple (Malus baccata) Genome Unravels the Differences Between Cultivated and Wild Apple Species Regarding Disease Resistance and Cold Tolerance.</title>
        <authorList>
            <person name="Chen X."/>
        </authorList>
    </citation>
    <scope>NUCLEOTIDE SEQUENCE [LARGE SCALE GENOMIC DNA]</scope>
    <source>
        <strain evidence="3">cv. Shandingzi</strain>
        <tissue evidence="2">Leaves</tissue>
    </source>
</reference>
<protein>
    <submittedName>
        <fullName evidence="2">Uncharacterized protein</fullName>
    </submittedName>
</protein>
<feature type="region of interest" description="Disordered" evidence="1">
    <location>
        <begin position="34"/>
        <end position="55"/>
    </location>
</feature>
<evidence type="ECO:0000313" key="2">
    <source>
        <dbReference type="EMBL" id="TQD85122.1"/>
    </source>
</evidence>
<dbReference type="EMBL" id="VIEB01000610">
    <property type="protein sequence ID" value="TQD85122.1"/>
    <property type="molecule type" value="Genomic_DNA"/>
</dbReference>